<dbReference type="EMBL" id="JFHC01000067">
    <property type="protein sequence ID" value="KDR39071.1"/>
    <property type="molecule type" value="Genomic_DNA"/>
</dbReference>
<comment type="similarity">
    <text evidence="1 4">Belongs to the aldehyde dehydrogenase family.</text>
</comment>
<keyword evidence="2 4" id="KW-0560">Oxidoreductase</keyword>
<dbReference type="InterPro" id="IPR016161">
    <property type="entry name" value="Ald_DH/histidinol_DH"/>
</dbReference>
<feature type="domain" description="Aldehyde dehydrogenase" evidence="5">
    <location>
        <begin position="14"/>
        <end position="476"/>
    </location>
</feature>
<evidence type="ECO:0000256" key="2">
    <source>
        <dbReference type="ARBA" id="ARBA00023002"/>
    </source>
</evidence>
<dbReference type="Gene3D" id="3.40.605.10">
    <property type="entry name" value="Aldehyde Dehydrogenase, Chain A, domain 1"/>
    <property type="match status" value="1"/>
</dbReference>
<evidence type="ECO:0000256" key="4">
    <source>
        <dbReference type="RuleBase" id="RU003345"/>
    </source>
</evidence>
<sequence length="481" mass="50907">MPSEVRTIFIGGEWSAAQSHDSLEVRSPTDGEVFGAISRGGKPEIERAVDAARAALAGPWSTTAGFERGRIMSKLSALILDHLEELAQLEARDTGKPITQARTDIRATARYFEFYAGAADKVLGDVLPFLDGYQVTVQREPRGVCGLIIPWNYPASMFGRTIGPALATGNTVVLKPAEDASMSCARLTALAHEAGLPAGVINLVTGLGEEAGAALSQHPDVDFLSFTGSPEVGTLIQTAAARNHVPCVLELGGKSPQIVFDDADFERAAQTIVGVITQNAGQTCSAGSRVLVQRSAYDRFVGMLKARMSAVRVGAPEADLECGPVINRTQAQKVQGFLDRARGDGIDVIAQGSLDRSAVRTGYFVLPTLFGPVPTTHELAQDEVFGPVLAAIPFEDEAEAIAIANGTAYGLVAGLWTENGARQMRVAKKLRVGQVFVNNYGAGGGIELPFGGVKRSGHGREKGLEALKEYTVAKTVVLRHG</sequence>
<evidence type="ECO:0000313" key="7">
    <source>
        <dbReference type="Proteomes" id="UP000027466"/>
    </source>
</evidence>
<evidence type="ECO:0000259" key="5">
    <source>
        <dbReference type="Pfam" id="PF00171"/>
    </source>
</evidence>
<evidence type="ECO:0000256" key="1">
    <source>
        <dbReference type="ARBA" id="ARBA00009986"/>
    </source>
</evidence>
<dbReference type="PANTHER" id="PTHR11699">
    <property type="entry name" value="ALDEHYDE DEHYDROGENASE-RELATED"/>
    <property type="match status" value="1"/>
</dbReference>
<gene>
    <name evidence="6" type="ORF">BG61_34950</name>
</gene>
<keyword evidence="7" id="KW-1185">Reference proteome</keyword>
<proteinExistence type="inferred from homology"/>
<dbReference type="RefSeq" id="WP_035938321.1">
    <property type="nucleotide sequence ID" value="NZ_CADFFX010000043.1"/>
</dbReference>
<accession>A0A069PP43</accession>
<evidence type="ECO:0000256" key="3">
    <source>
        <dbReference type="PROSITE-ProRule" id="PRU10007"/>
    </source>
</evidence>
<dbReference type="InterPro" id="IPR016163">
    <property type="entry name" value="Ald_DH_C"/>
</dbReference>
<dbReference type="GO" id="GO:0016620">
    <property type="term" value="F:oxidoreductase activity, acting on the aldehyde or oxo group of donors, NAD or NADP as acceptor"/>
    <property type="evidence" value="ECO:0007669"/>
    <property type="project" value="InterPro"/>
</dbReference>
<comment type="caution">
    <text evidence="6">The sequence shown here is derived from an EMBL/GenBank/DDBJ whole genome shotgun (WGS) entry which is preliminary data.</text>
</comment>
<dbReference type="PROSITE" id="PS00687">
    <property type="entry name" value="ALDEHYDE_DEHYDR_GLU"/>
    <property type="match status" value="1"/>
</dbReference>
<dbReference type="Pfam" id="PF00171">
    <property type="entry name" value="Aldedh"/>
    <property type="match status" value="1"/>
</dbReference>
<name>A0A069PP43_9BURK</name>
<dbReference type="Proteomes" id="UP000027466">
    <property type="component" value="Unassembled WGS sequence"/>
</dbReference>
<dbReference type="STRING" id="60547.GCA_000751215_05758"/>
<organism evidence="6 7">
    <name type="scientific">Caballeronia glathei</name>
    <dbReference type="NCBI Taxonomy" id="60547"/>
    <lineage>
        <taxon>Bacteria</taxon>
        <taxon>Pseudomonadati</taxon>
        <taxon>Pseudomonadota</taxon>
        <taxon>Betaproteobacteria</taxon>
        <taxon>Burkholderiales</taxon>
        <taxon>Burkholderiaceae</taxon>
        <taxon>Caballeronia</taxon>
    </lineage>
</organism>
<evidence type="ECO:0000313" key="6">
    <source>
        <dbReference type="EMBL" id="KDR39071.1"/>
    </source>
</evidence>
<reference evidence="6 7" key="1">
    <citation type="submission" date="2014-03" db="EMBL/GenBank/DDBJ databases">
        <title>Draft Genome Sequences of Four Burkholderia Strains.</title>
        <authorList>
            <person name="Liu X.Y."/>
            <person name="Li C.X."/>
            <person name="Xu J.H."/>
        </authorList>
    </citation>
    <scope>NUCLEOTIDE SEQUENCE [LARGE SCALE GENOMIC DNA]</scope>
    <source>
        <strain evidence="6 7">DSM 50014</strain>
    </source>
</reference>
<dbReference type="CDD" id="cd07109">
    <property type="entry name" value="ALDH_AAS00426"/>
    <property type="match status" value="1"/>
</dbReference>
<dbReference type="Gene3D" id="3.40.309.10">
    <property type="entry name" value="Aldehyde Dehydrogenase, Chain A, domain 2"/>
    <property type="match status" value="1"/>
</dbReference>
<feature type="active site" evidence="3">
    <location>
        <position position="250"/>
    </location>
</feature>
<dbReference type="InterPro" id="IPR029510">
    <property type="entry name" value="Ald_DH_CS_GLU"/>
</dbReference>
<dbReference type="InterPro" id="IPR016162">
    <property type="entry name" value="Ald_DH_N"/>
</dbReference>
<protein>
    <recommendedName>
        <fullName evidence="5">Aldehyde dehydrogenase domain-containing protein</fullName>
    </recommendedName>
</protein>
<dbReference type="SUPFAM" id="SSF53720">
    <property type="entry name" value="ALDH-like"/>
    <property type="match status" value="1"/>
</dbReference>
<dbReference type="InterPro" id="IPR015590">
    <property type="entry name" value="Aldehyde_DH_dom"/>
</dbReference>
<dbReference type="FunFam" id="3.40.605.10:FF:000007">
    <property type="entry name" value="NAD/NADP-dependent betaine aldehyde dehydrogenase"/>
    <property type="match status" value="1"/>
</dbReference>
<dbReference type="AlphaFoldDB" id="A0A069PP43"/>